<dbReference type="RefSeq" id="XP_066928525.1">
    <property type="nucleotide sequence ID" value="XM_067072424.1"/>
</dbReference>
<dbReference type="SUPFAM" id="SSF50978">
    <property type="entry name" value="WD40 repeat-like"/>
    <property type="match status" value="1"/>
</dbReference>
<dbReference type="InterPro" id="IPR001680">
    <property type="entry name" value="WD40_rpt"/>
</dbReference>
<feature type="region of interest" description="Disordered" evidence="4">
    <location>
        <begin position="328"/>
        <end position="347"/>
    </location>
</feature>
<organism evidence="5 6">
    <name type="scientific">Clytia hemisphaerica</name>
    <dbReference type="NCBI Taxonomy" id="252671"/>
    <lineage>
        <taxon>Eukaryota</taxon>
        <taxon>Metazoa</taxon>
        <taxon>Cnidaria</taxon>
        <taxon>Hydrozoa</taxon>
        <taxon>Hydroidolina</taxon>
        <taxon>Leptothecata</taxon>
        <taxon>Obeliida</taxon>
        <taxon>Clytiidae</taxon>
        <taxon>Clytia</taxon>
    </lineage>
</organism>
<feature type="repeat" description="WD" evidence="3">
    <location>
        <begin position="226"/>
        <end position="260"/>
    </location>
</feature>
<feature type="repeat" description="WD" evidence="3">
    <location>
        <begin position="261"/>
        <end position="302"/>
    </location>
</feature>
<evidence type="ECO:0000256" key="1">
    <source>
        <dbReference type="ARBA" id="ARBA00022574"/>
    </source>
</evidence>
<dbReference type="InterPro" id="IPR051362">
    <property type="entry name" value="WD_repeat_creC_regulators"/>
</dbReference>
<evidence type="ECO:0000313" key="6">
    <source>
        <dbReference type="Proteomes" id="UP000594262"/>
    </source>
</evidence>
<sequence>MAAAAAGKTHHGNEIKTQFCTKEGKYRVLRLSDYSRPMNNTPNNIPVKLSFVTLKGGGDSDGDNEDKIAFNIGRDMFFYNFRGVKKAPDLNHPIDRRTYKGPIPTCHDINLMTRTPQSIDLLIGFTAGQIQLMDPIQHECRKCFNDERLIEKGAVTCVKWLPGSESKFLVSYNNPNIYIYDKNLPSLITEPQLAVSKRGNGYTVEVCKNKQDYNPLCRWKVGHGGVNELAFSPDCKHLAIASQDGYLRIFDFEKQELISSMRSYFGGILCVCWSPDGKYVVTGGEDDLVTIWSFYEQRVVARGEGHRSWVNVVSFDAYTTQINDRFSLDNSEDEETNESSNASLNHSQSRNKDVLSYRIGSVGDDTQLLLWDIDEEILKPQRVRTRSARVPTSVSSSSVNVQPSWTFSSNTMKPSSRYDKNDEMPSSGKFHTLNRLTSKNQNSVSSYTPPHVEMDDLLLGSKICPRMTETSKLEPLVAKKIAYDRISSLVFREDCIVTSTYEGYINVWARPDDPGVTDGGGGGTLIQ</sequence>
<evidence type="ECO:0000256" key="2">
    <source>
        <dbReference type="ARBA" id="ARBA00022737"/>
    </source>
</evidence>
<dbReference type="AlphaFoldDB" id="A0A7M5XE07"/>
<dbReference type="SMART" id="SM00320">
    <property type="entry name" value="WD40"/>
    <property type="match status" value="5"/>
</dbReference>
<protein>
    <submittedName>
        <fullName evidence="5">Uncharacterized protein</fullName>
    </submittedName>
</protein>
<keyword evidence="6" id="KW-1185">Reference proteome</keyword>
<dbReference type="GeneID" id="136816003"/>
<dbReference type="InterPro" id="IPR015943">
    <property type="entry name" value="WD40/YVTN_repeat-like_dom_sf"/>
</dbReference>
<proteinExistence type="predicted"/>
<dbReference type="OrthoDB" id="3367at2759"/>
<evidence type="ECO:0000313" key="5">
    <source>
        <dbReference type="EnsemblMetazoa" id="CLYHEMP020580.1"/>
    </source>
</evidence>
<keyword evidence="1 3" id="KW-0853">WD repeat</keyword>
<name>A0A7M5XE07_9CNID</name>
<evidence type="ECO:0000256" key="4">
    <source>
        <dbReference type="SAM" id="MobiDB-lite"/>
    </source>
</evidence>
<keyword evidence="2" id="KW-0677">Repeat</keyword>
<dbReference type="InterPro" id="IPR036322">
    <property type="entry name" value="WD40_repeat_dom_sf"/>
</dbReference>
<evidence type="ECO:0000256" key="3">
    <source>
        <dbReference type="PROSITE-ProRule" id="PRU00221"/>
    </source>
</evidence>
<accession>A0A7M5XE07</accession>
<dbReference type="EnsemblMetazoa" id="CLYHEMT020580.1">
    <property type="protein sequence ID" value="CLYHEMP020580.1"/>
    <property type="gene ID" value="CLYHEMG020580"/>
</dbReference>
<dbReference type="PANTHER" id="PTHR14107:SF16">
    <property type="entry name" value="AT02583P"/>
    <property type="match status" value="1"/>
</dbReference>
<dbReference type="Pfam" id="PF00400">
    <property type="entry name" value="WD40"/>
    <property type="match status" value="2"/>
</dbReference>
<dbReference type="PROSITE" id="PS50082">
    <property type="entry name" value="WD_REPEATS_2"/>
    <property type="match status" value="2"/>
</dbReference>
<dbReference type="PROSITE" id="PS50294">
    <property type="entry name" value="WD_REPEATS_REGION"/>
    <property type="match status" value="1"/>
</dbReference>
<dbReference type="Gene3D" id="2.130.10.10">
    <property type="entry name" value="YVTN repeat-like/Quinoprotein amine dehydrogenase"/>
    <property type="match status" value="1"/>
</dbReference>
<dbReference type="PANTHER" id="PTHR14107">
    <property type="entry name" value="WD REPEAT PROTEIN"/>
    <property type="match status" value="1"/>
</dbReference>
<dbReference type="Proteomes" id="UP000594262">
    <property type="component" value="Unplaced"/>
</dbReference>
<reference evidence="5" key="1">
    <citation type="submission" date="2021-01" db="UniProtKB">
        <authorList>
            <consortium name="EnsemblMetazoa"/>
        </authorList>
    </citation>
    <scope>IDENTIFICATION</scope>
</reference>